<reference evidence="1" key="1">
    <citation type="journal article" date="2020" name="Stud. Mycol.">
        <title>101 Dothideomycetes genomes: a test case for predicting lifestyles and emergence of pathogens.</title>
        <authorList>
            <person name="Haridas S."/>
            <person name="Albert R."/>
            <person name="Binder M."/>
            <person name="Bloem J."/>
            <person name="Labutti K."/>
            <person name="Salamov A."/>
            <person name="Andreopoulos B."/>
            <person name="Baker S."/>
            <person name="Barry K."/>
            <person name="Bills G."/>
            <person name="Bluhm B."/>
            <person name="Cannon C."/>
            <person name="Castanera R."/>
            <person name="Culley D."/>
            <person name="Daum C."/>
            <person name="Ezra D."/>
            <person name="Gonzalez J."/>
            <person name="Henrissat B."/>
            <person name="Kuo A."/>
            <person name="Liang C."/>
            <person name="Lipzen A."/>
            <person name="Lutzoni F."/>
            <person name="Magnuson J."/>
            <person name="Mondo S."/>
            <person name="Nolan M."/>
            <person name="Ohm R."/>
            <person name="Pangilinan J."/>
            <person name="Park H.-J."/>
            <person name="Ramirez L."/>
            <person name="Alfaro M."/>
            <person name="Sun H."/>
            <person name="Tritt A."/>
            <person name="Yoshinaga Y."/>
            <person name="Zwiers L.-H."/>
            <person name="Turgeon B."/>
            <person name="Goodwin S."/>
            <person name="Spatafora J."/>
            <person name="Crous P."/>
            <person name="Grigoriev I."/>
        </authorList>
    </citation>
    <scope>NUCLEOTIDE SEQUENCE</scope>
    <source>
        <strain evidence="1">ATCC 16933</strain>
    </source>
</reference>
<organism evidence="1 2">
    <name type="scientific">Lineolata rhizophorae</name>
    <dbReference type="NCBI Taxonomy" id="578093"/>
    <lineage>
        <taxon>Eukaryota</taxon>
        <taxon>Fungi</taxon>
        <taxon>Dikarya</taxon>
        <taxon>Ascomycota</taxon>
        <taxon>Pezizomycotina</taxon>
        <taxon>Dothideomycetes</taxon>
        <taxon>Dothideomycetes incertae sedis</taxon>
        <taxon>Lineolatales</taxon>
        <taxon>Lineolataceae</taxon>
        <taxon>Lineolata</taxon>
    </lineage>
</organism>
<dbReference type="EMBL" id="MU001680">
    <property type="protein sequence ID" value="KAF2457587.1"/>
    <property type="molecule type" value="Genomic_DNA"/>
</dbReference>
<dbReference type="PANTHER" id="PTHR10622">
    <property type="entry name" value="HET DOMAIN-CONTAINING PROTEIN"/>
    <property type="match status" value="1"/>
</dbReference>
<sequence length="118" mass="13694">MLTESTWELAFRSSRWFTRGWTLQELLAPSIVEFFSQEWKKLGDKISLKSQIHKITSIPYEALEGAPLSQFSVNERLSWGKYRETKLPEDRVYSLMDILGVYISPFDGEGAGRAFKRL</sequence>
<proteinExistence type="predicted"/>
<dbReference type="PANTHER" id="PTHR10622:SF11">
    <property type="entry name" value="HET-DOMAIN-CONTAINING PROTEIN"/>
    <property type="match status" value="1"/>
</dbReference>
<dbReference type="AlphaFoldDB" id="A0A6A6P1F2"/>
<accession>A0A6A6P1F2</accession>
<dbReference type="OrthoDB" id="674604at2759"/>
<keyword evidence="2" id="KW-1185">Reference proteome</keyword>
<evidence type="ECO:0000313" key="1">
    <source>
        <dbReference type="EMBL" id="KAF2457587.1"/>
    </source>
</evidence>
<gene>
    <name evidence="1" type="ORF">BDY21DRAFT_286069</name>
</gene>
<name>A0A6A6P1F2_9PEZI</name>
<feature type="non-terminal residue" evidence="1">
    <location>
        <position position="118"/>
    </location>
</feature>
<protein>
    <recommendedName>
        <fullName evidence="3">Heterokaryon incompatibility domain-containing protein</fullName>
    </recommendedName>
</protein>
<evidence type="ECO:0000313" key="2">
    <source>
        <dbReference type="Proteomes" id="UP000799766"/>
    </source>
</evidence>
<evidence type="ECO:0008006" key="3">
    <source>
        <dbReference type="Google" id="ProtNLM"/>
    </source>
</evidence>
<dbReference type="Proteomes" id="UP000799766">
    <property type="component" value="Unassembled WGS sequence"/>
</dbReference>